<proteinExistence type="predicted"/>
<evidence type="ECO:0000313" key="2">
    <source>
        <dbReference type="Proteomes" id="UP001061999"/>
    </source>
</evidence>
<dbReference type="EMBL" id="JAOSHO010000045">
    <property type="protein sequence ID" value="MCW1243991.1"/>
    <property type="molecule type" value="Genomic_DNA"/>
</dbReference>
<name>A0ABT3F5D5_9PSED</name>
<organism evidence="1 2">
    <name type="scientific">Pseudomonas agronomica</name>
    <dbReference type="NCBI Taxonomy" id="2979328"/>
    <lineage>
        <taxon>Bacteria</taxon>
        <taxon>Pseudomonadati</taxon>
        <taxon>Pseudomonadota</taxon>
        <taxon>Gammaproteobacteria</taxon>
        <taxon>Pseudomonadales</taxon>
        <taxon>Pseudomonadaceae</taxon>
        <taxon>Pseudomonas</taxon>
    </lineage>
</organism>
<reference evidence="1" key="1">
    <citation type="submission" date="2022-07" db="EMBL/GenBank/DDBJ databases">
        <title>Pseudomonas agronomica sp. nov.: a novel bacterium with biotechnological application in the synthesis of biofertilizers from valorized agricultural residues.</title>
        <authorList>
            <person name="Robas M."/>
            <person name="Fernandez V.M."/>
            <person name="Luna L."/>
            <person name="Provanza A."/>
            <person name="Jimenez P.A."/>
        </authorList>
    </citation>
    <scope>NUCLEOTIDE SEQUENCE</scope>
    <source>
        <strain evidence="1">SAICEU22T</strain>
    </source>
</reference>
<evidence type="ECO:0008006" key="3">
    <source>
        <dbReference type="Google" id="ProtNLM"/>
    </source>
</evidence>
<dbReference type="PROSITE" id="PS51257">
    <property type="entry name" value="PROKAR_LIPOPROTEIN"/>
    <property type="match status" value="1"/>
</dbReference>
<protein>
    <recommendedName>
        <fullName evidence="3">Halovibrin HvnA</fullName>
    </recommendedName>
</protein>
<sequence>MRISGLVVLGFLLLFGCSAPQQQMMRGVASSTSQTGEATVRDLWSKYAVPASWCSSLEDPAFNCSGVLLRGTTASREFHAWNPAPSAYDRNGVSFSFLRQDAKFKGLAYGYNHGFIFHARYWAPPGKDPVVVRCIFPLDAWTQDRTGDACGSRPNHLENRPCQEQGVNTAEQWLAHFRGAAGSVLGRQCGFKVHEALGTSGAEGFDAAVKAIALLGAQSFNTWSEVIVAPWEQDIGERLPLQAFFYLATPGGLAGAKDDQKDFYEQTEIWVPVIRITLPATVSAQANFQYFEGDQWTPAN</sequence>
<evidence type="ECO:0000313" key="1">
    <source>
        <dbReference type="EMBL" id="MCW1243991.1"/>
    </source>
</evidence>
<dbReference type="Proteomes" id="UP001061999">
    <property type="component" value="Unassembled WGS sequence"/>
</dbReference>
<keyword evidence="2" id="KW-1185">Reference proteome</keyword>
<dbReference type="RefSeq" id="WP_264427027.1">
    <property type="nucleotide sequence ID" value="NZ_JAOSHO010000045.1"/>
</dbReference>
<accession>A0ABT3F5D5</accession>
<gene>
    <name evidence="1" type="ORF">OC610_06200</name>
</gene>
<comment type="caution">
    <text evidence="1">The sequence shown here is derived from an EMBL/GenBank/DDBJ whole genome shotgun (WGS) entry which is preliminary data.</text>
</comment>